<protein>
    <submittedName>
        <fullName evidence="2">Uncharacterized protein</fullName>
    </submittedName>
</protein>
<dbReference type="EMBL" id="CDMZ01005941">
    <property type="protein sequence ID" value="CEM56091.1"/>
    <property type="molecule type" value="Genomic_DNA"/>
</dbReference>
<feature type="compositionally biased region" description="Basic and acidic residues" evidence="1">
    <location>
        <begin position="911"/>
        <end position="941"/>
    </location>
</feature>
<feature type="compositionally biased region" description="Low complexity" evidence="1">
    <location>
        <begin position="1078"/>
        <end position="1095"/>
    </location>
</feature>
<gene>
    <name evidence="2" type="ORF">Cvel_14085</name>
</gene>
<feature type="compositionally biased region" description="Acidic residues" evidence="1">
    <location>
        <begin position="1521"/>
        <end position="1534"/>
    </location>
</feature>
<feature type="compositionally biased region" description="Basic and acidic residues" evidence="1">
    <location>
        <begin position="2280"/>
        <end position="2320"/>
    </location>
</feature>
<feature type="compositionally biased region" description="Basic and acidic residues" evidence="1">
    <location>
        <begin position="1036"/>
        <end position="1057"/>
    </location>
</feature>
<reference evidence="2" key="1">
    <citation type="submission" date="2014-11" db="EMBL/GenBank/DDBJ databases">
        <authorList>
            <person name="Otto D Thomas"/>
            <person name="Naeem Raeece"/>
        </authorList>
    </citation>
    <scope>NUCLEOTIDE SEQUENCE</scope>
</reference>
<feature type="compositionally biased region" description="Polar residues" evidence="1">
    <location>
        <begin position="709"/>
        <end position="718"/>
    </location>
</feature>
<feature type="compositionally biased region" description="Basic and acidic residues" evidence="1">
    <location>
        <begin position="1962"/>
        <end position="2009"/>
    </location>
</feature>
<dbReference type="VEuPathDB" id="CryptoDB:Cvel_14085"/>
<feature type="compositionally biased region" description="Basic and acidic residues" evidence="1">
    <location>
        <begin position="1149"/>
        <end position="1160"/>
    </location>
</feature>
<feature type="compositionally biased region" description="Basic and acidic residues" evidence="1">
    <location>
        <begin position="1642"/>
        <end position="1651"/>
    </location>
</feature>
<feature type="compositionally biased region" description="Basic and acidic residues" evidence="1">
    <location>
        <begin position="1096"/>
        <end position="1106"/>
    </location>
</feature>
<evidence type="ECO:0000313" key="2">
    <source>
        <dbReference type="EMBL" id="CEM56091.1"/>
    </source>
</evidence>
<feature type="compositionally biased region" description="Low complexity" evidence="1">
    <location>
        <begin position="1166"/>
        <end position="1182"/>
    </location>
</feature>
<feature type="compositionally biased region" description="Basic and acidic residues" evidence="1">
    <location>
        <begin position="1014"/>
        <end position="1029"/>
    </location>
</feature>
<feature type="compositionally biased region" description="Basic and acidic residues" evidence="1">
    <location>
        <begin position="651"/>
        <end position="697"/>
    </location>
</feature>
<feature type="compositionally biased region" description="Basic and acidic residues" evidence="1">
    <location>
        <begin position="111"/>
        <end position="121"/>
    </location>
</feature>
<feature type="compositionally biased region" description="Pro residues" evidence="1">
    <location>
        <begin position="1691"/>
        <end position="1703"/>
    </location>
</feature>
<feature type="compositionally biased region" description="Pro residues" evidence="1">
    <location>
        <begin position="738"/>
        <end position="753"/>
    </location>
</feature>
<feature type="compositionally biased region" description="Low complexity" evidence="1">
    <location>
        <begin position="589"/>
        <end position="601"/>
    </location>
</feature>
<feature type="compositionally biased region" description="Basic and acidic residues" evidence="1">
    <location>
        <begin position="992"/>
        <end position="1007"/>
    </location>
</feature>
<feature type="compositionally biased region" description="Basic and acidic residues" evidence="1">
    <location>
        <begin position="2030"/>
        <end position="2039"/>
    </location>
</feature>
<feature type="compositionally biased region" description="Low complexity" evidence="1">
    <location>
        <begin position="2156"/>
        <end position="2169"/>
    </location>
</feature>
<feature type="compositionally biased region" description="Basic and acidic residues" evidence="1">
    <location>
        <begin position="493"/>
        <end position="504"/>
    </location>
</feature>
<feature type="compositionally biased region" description="Polar residues" evidence="1">
    <location>
        <begin position="1937"/>
        <end position="1952"/>
    </location>
</feature>
<sequence>MKTQFNTLRVLFNWLKAHPDQQAKQQCIVCNSSLLVSVAKTLLNPSRGGAPPGGVFTPQWCSVVVRRGSYLFLCDKPSERKFNGQGEQVHYSGSALHKRVTRALKVGKEAREGEDVWGREAGEEEEGREGGDEDQEHQRVYSVQQYELENATSGGETHTWNLLTCSWLRALRLPATSGGVGGSREGEEGELGVAVEFFKRPRARVVVKCTSFSRSAATIAEDIPKSYSLSADMLAKLVALPPERLMPFVAEAIFSQSHAILIALRTEDGLVRARDVVVVSLSELCGILETSIKWRETIRQTPRGVPVRPQSLHPDPVKCVETWRQRILGPVHRFFAAVSHYFPAGKDGLENNVLVFQHSSERPYYRYMGPATHNVRQEILQMTKELPRFGPSVQGNGDSDESEEDISPPLSPRTETGGLTAEEETAGANAAEETAEGTAGVPAVQETAKEETAGVSAADETAGVSAVEGTAGASVTDVEEGAVGAERTVSAAEGEKVTGGRESPDNECNEDSESGKCEQEANSLDASEAAQEESGEAAEAEEAKVPPPEEPTLVVPEPSAVPLCTPVVGGALPDGQRDADPSPHGARTSSPSSNDSSPAASRCEETEGENVNVVVPCLGLVEEKDETPKEPLVEAEAEGGPGDGDQGSPSVEKEACGGETKTEEEKDGGATRVHTREGQAEESPHTSPKVDREEEGGRAGAETQTETENNWVHQITSSPPVPLGEEEGAQTPRSNSPSAPPPLSPDPSPPVSPEQPVVILNPQCSPTEEVDAPKAGESNHPVSPEPSSSSPVEKSNGGCPDTAQLAVGGGQEDENGKGSASSPADSPRSLTEIAPATMSAEEVIHLEAVETKRAEQPKRGGEGRKKSSHLADSLSERSFVSCDEGSPLFASPVRKSGIENTPSPKFPIDAQEERGEGEGLEEGNEREVRGGPDEKDRKSEAAADEWGAEAREEAHREEKKSEAAADEWGAEAREEAHREEKKSEAAADEWGAEAREEAHREEEKSEAAADEWGAEAREEAHREEKKSEAAADEWGAEAREEAERPEGKSQEEKGDSAKEEEENEGSRGPDQELSSPLVASESQQVASSSSSSSAQPDKEGIRVQDENRDEAEEVKENEKEKEDVLPHDHRDEEKDEDQPPTAAAAVAAEQEREEGVIEERAEAEEQVVAAAAAASAGAGARQEVTDERNWQERQETAGMLHQFLTHSKDEKPDFMSFLQEREDLFPQTLPRGRRNLPSGSESLDPFKDAWKALREPKPSMRSFLNAVKDKHPKTASLWLNDAACLPMKDKALRVWGEKRLWAEKSLPVRKKAAERLTILARRRVKEKNGHLLALSRGVSVHDLQWKSRGLLEKRRKEDGRVTSSGGGVDGRGGRELTAGFHVVVPDDSLPLSNNARAVRFKQNGWTRPGGDNLRKLFPTLFMRLKVTGRAGSFSTPLPGEERREELFPHDSAFHPRLDDPAFDRSGESQPAVIPAVEAFEGVDFGAVWWRNEQTASNWYLLDPTDGQGWREAVNAEKDADYVENEGGESDEEMENPLGVRNEERERPEARQEEEARGSPEREGLRGPADSSAVPSFTFLRRREPRQPRQSEPFAGEQERKREQARGREEARLKKEEERKEWEKKFHHGYASDDDDDDDDEDDKKKQQEKQKANATPPKPAPRQPPQPKSSPQSQPKVLSNHFGDDDAWATAPPPSQRRPPVAAPPGWTSKPSYPRPQGPQGPQLNWNRQQAPPPPHPEPPQGRDRARGSPPPRPRRNEFNNSSDEDDFSRPGARNAPPKNPYDSQNPYPAAAASASASASASQSNLRSAGPPSRMPPVSLSPIDEESERDAWDAVPAVWEEKSKPSPALPTGSPPRPLTQPPPPEASVSSRQTRDIDDAATNDDTGTIYFPDGSVRGTPRVQKITPSASAGPSRQQQNGPRGMYGIEEDEQDRCTQFHASETSSHFLSSPPTARSPPPDMRWGGDRDRIGREERERNIPRDWSARGERERGGDGDWGPARDGDDRDRGRVGGMRRNMGGDRDEEWSGVNARDRGREREGWGGGVAQDREPGKGWGGGPVRDREGDGEWGADAARERERVGDRCEEREWGRNPNQRKDIERERQERDRGVQDKRSPPKASRFPKNPYDDDSEEEEQNDPPKVSNSSSSRPNEERGRPGLSSRPVPSRSSRPPSPSHEEEEAYRDPYDLPSPEGPRSPRTRRDGAGGPVQERAGGHRMVEPSRDRGRRGEGAEVEQFPPAPPRFRGRQYETEEEEEAGGGQRQGWVHGRGDREGFRASPSPGRDRDRQGQRDAGGKNRPGNRDWLDDRGTEREDDRPRRSRR</sequence>
<feature type="compositionally biased region" description="Polar residues" evidence="1">
    <location>
        <begin position="1904"/>
        <end position="1919"/>
    </location>
</feature>
<proteinExistence type="predicted"/>
<feature type="compositionally biased region" description="Acidic residues" evidence="1">
    <location>
        <begin position="1631"/>
        <end position="1641"/>
    </location>
</feature>
<feature type="compositionally biased region" description="Pro residues" evidence="1">
    <location>
        <begin position="1656"/>
        <end position="1668"/>
    </location>
</feature>
<name>A0A0G4IFL7_9ALVE</name>
<evidence type="ECO:0000256" key="1">
    <source>
        <dbReference type="SAM" id="MobiDB-lite"/>
    </source>
</evidence>
<feature type="compositionally biased region" description="Low complexity" evidence="1">
    <location>
        <begin position="781"/>
        <end position="793"/>
    </location>
</feature>
<accession>A0A0G4IFL7</accession>
<organism evidence="2">
    <name type="scientific">Chromera velia CCMP2878</name>
    <dbReference type="NCBI Taxonomy" id="1169474"/>
    <lineage>
        <taxon>Eukaryota</taxon>
        <taxon>Sar</taxon>
        <taxon>Alveolata</taxon>
        <taxon>Colpodellida</taxon>
        <taxon>Chromeraceae</taxon>
        <taxon>Chromera</taxon>
    </lineage>
</organism>
<feature type="compositionally biased region" description="Basic and acidic residues" evidence="1">
    <location>
        <begin position="1540"/>
        <end position="1564"/>
    </location>
</feature>
<feature type="compositionally biased region" description="Acidic residues" evidence="1">
    <location>
        <begin position="2127"/>
        <end position="2136"/>
    </location>
</feature>
<feature type="compositionally biased region" description="Polar residues" evidence="1">
    <location>
        <begin position="1720"/>
        <end position="1730"/>
    </location>
</feature>
<feature type="compositionally biased region" description="Pro residues" evidence="1">
    <location>
        <begin position="1731"/>
        <end position="1740"/>
    </location>
</feature>
<feature type="compositionally biased region" description="Low complexity" evidence="1">
    <location>
        <begin position="1790"/>
        <end position="1802"/>
    </location>
</feature>
<feature type="compositionally biased region" description="Basic and acidic residues" evidence="1">
    <location>
        <begin position="2072"/>
        <end position="2114"/>
    </location>
</feature>
<feature type="region of interest" description="Disordered" evidence="1">
    <location>
        <begin position="388"/>
        <end position="1189"/>
    </location>
</feature>
<feature type="region of interest" description="Disordered" evidence="1">
    <location>
        <begin position="111"/>
        <end position="136"/>
    </location>
</feature>
<feature type="compositionally biased region" description="Basic and acidic residues" evidence="1">
    <location>
        <begin position="842"/>
        <end position="865"/>
    </location>
</feature>
<feature type="compositionally biased region" description="Basic and acidic residues" evidence="1">
    <location>
        <begin position="948"/>
        <end position="963"/>
    </location>
</feature>
<feature type="compositionally biased region" description="Low complexity" evidence="1">
    <location>
        <begin position="414"/>
        <end position="440"/>
    </location>
</feature>
<feature type="compositionally biased region" description="Basic and acidic residues" evidence="1">
    <location>
        <begin position="2211"/>
        <end position="2229"/>
    </location>
</feature>
<feature type="compositionally biased region" description="Acidic residues" evidence="1">
    <location>
        <begin position="122"/>
        <end position="135"/>
    </location>
</feature>
<feature type="compositionally biased region" description="Basic and acidic residues" evidence="1">
    <location>
        <begin position="1114"/>
        <end position="1132"/>
    </location>
</feature>
<feature type="region of interest" description="Disordered" evidence="1">
    <location>
        <begin position="1521"/>
        <end position="2320"/>
    </location>
</feature>
<feature type="compositionally biased region" description="Pro residues" evidence="1">
    <location>
        <begin position="1852"/>
        <end position="1865"/>
    </location>
</feature>
<feature type="compositionally biased region" description="Acidic residues" evidence="1">
    <location>
        <begin position="530"/>
        <end position="540"/>
    </location>
</feature>
<feature type="compositionally biased region" description="Basic and acidic residues" evidence="1">
    <location>
        <begin position="970"/>
        <end position="985"/>
    </location>
</feature>
<feature type="compositionally biased region" description="Basic and acidic residues" evidence="1">
    <location>
        <begin position="1596"/>
        <end position="1623"/>
    </location>
</feature>